<keyword evidence="7" id="KW-0732">Signal</keyword>
<keyword evidence="5" id="KW-0500">Molybdenum</keyword>
<keyword evidence="9" id="KW-0408">Iron</keyword>
<evidence type="ECO:0000256" key="5">
    <source>
        <dbReference type="ARBA" id="ARBA00022505"/>
    </source>
</evidence>
<evidence type="ECO:0000256" key="1">
    <source>
        <dbReference type="ARBA" id="ARBA00001942"/>
    </source>
</evidence>
<evidence type="ECO:0000313" key="13">
    <source>
        <dbReference type="Proteomes" id="UP000060016"/>
    </source>
</evidence>
<dbReference type="GO" id="GO:0009389">
    <property type="term" value="F:dimethyl sulfoxide reductase activity"/>
    <property type="evidence" value="ECO:0007669"/>
    <property type="project" value="InterPro"/>
</dbReference>
<evidence type="ECO:0000256" key="8">
    <source>
        <dbReference type="ARBA" id="ARBA00023002"/>
    </source>
</evidence>
<dbReference type="InterPro" id="IPR027467">
    <property type="entry name" value="MopterinOxRdtase_cofactor_BS"/>
</dbReference>
<evidence type="ECO:0000256" key="9">
    <source>
        <dbReference type="ARBA" id="ARBA00023004"/>
    </source>
</evidence>
<dbReference type="GO" id="GO:0030151">
    <property type="term" value="F:molybdenum ion binding"/>
    <property type="evidence" value="ECO:0007669"/>
    <property type="project" value="InterPro"/>
</dbReference>
<evidence type="ECO:0000313" key="12">
    <source>
        <dbReference type="EMBL" id="AKV59096.1"/>
    </source>
</evidence>
<dbReference type="FunFam" id="3.40.228.10:FF:000004">
    <property type="entry name" value="Dimethyl sulfoxide reductase subunit A"/>
    <property type="match status" value="1"/>
</dbReference>
<dbReference type="SMART" id="SM00926">
    <property type="entry name" value="Molybdop_Fe4S4"/>
    <property type="match status" value="1"/>
</dbReference>
<dbReference type="InterPro" id="IPR019546">
    <property type="entry name" value="TAT_signal_bac_arc"/>
</dbReference>
<gene>
    <name evidence="12" type="ORF">AK829_07915</name>
</gene>
<sequence length="826" mass="90367">MDSPATAPQPQTRDITRRNFLQWSALAGGAATVAAATGSFFQGMPGIGATQAAEATGAAGASGVFWSACTVNCGSRCPLRLQVEDGTVTRVHADDAGDDEIGSQQIRACVRGRSIRHRIYNPDRLKTPLKRKPGTKRGDGEWVEISWEQALDEIADKMKGLLAQYGNESIYLAYGTGTIGATIARSWPPVETPFARFMNLIGGYLNHYADYSTAQITAAYPYHYGSWVTSNSLDDVKNSKLQVMFGNNPLETRMSGGGETFVTQQIKRKHGVKTIVVDPRYSETAVGLGDEWVPIRPGTDAAFIAGIAHVLIQESLHDQEFLDKYCVGFDEAHMPEGAPAHASYRSYIEGKGPDGIEKTPEWAARVCGVPAQKIRQLAREMAAAKPTAITQGWGPQRHANGENQARAVFTLAAMLGQIGIPGGGTGAREGSASLPMTYPFNTQYENPVETAISVAMWTQAVDHGAEMTATKDGVRGKDKLDVPIKMIWSYAGNTNTNQHGDVNRTIELLRDDTKAELIVVSDIQMTVSARYADYVLPDCSTAEQTDLIQQGSAGNLEYTILASQAIDPLYNCRPIYDVVADLADRFGVKDKFTEGRTQEEWVRYTLDQSRKEIPELPSYEELKERGVWRREGKSVIALEDFRKDPEAHPLETPSGKIEIFSSELHEMAKVWEFDAAVVGDKLTALPEYVETWEGAEAAAASDTYPLQVIGHHTKGRTHSSYANVDWLRDDAHPQILWINPIDAQARGIRNDDNVYAYNDRGRIRSIARVTPRIAPGVISVPQGSWFNPQDGGVDIGASVNTLTSWHPSPLAKGNAQHTAICQVEKA</sequence>
<dbReference type="InterPro" id="IPR050612">
    <property type="entry name" value="Prok_Mopterin_Oxidored"/>
</dbReference>
<dbReference type="CDD" id="cd02794">
    <property type="entry name" value="MopB_CT_DmsA-EC"/>
    <property type="match status" value="1"/>
</dbReference>
<comment type="cofactor">
    <cofactor evidence="1">
        <name>Mo-bis(molybdopterin guanine dinucleotide)</name>
        <dbReference type="ChEBI" id="CHEBI:60539"/>
    </cofactor>
</comment>
<keyword evidence="6" id="KW-0479">Metal-binding</keyword>
<dbReference type="GO" id="GO:0043546">
    <property type="term" value="F:molybdopterin cofactor binding"/>
    <property type="evidence" value="ECO:0007669"/>
    <property type="project" value="InterPro"/>
</dbReference>
<dbReference type="PROSITE" id="PS00490">
    <property type="entry name" value="MOLYBDOPTERIN_PROK_2"/>
    <property type="match status" value="1"/>
</dbReference>
<reference evidence="12 13" key="1">
    <citation type="submission" date="2015-08" db="EMBL/GenBank/DDBJ databases">
        <authorList>
            <person name="Babu N.S."/>
            <person name="Beckwith C.J."/>
            <person name="Beseler K.G."/>
            <person name="Brison A."/>
            <person name="Carone J.V."/>
            <person name="Caskin T.P."/>
            <person name="Diamond M."/>
            <person name="Durham M.E."/>
            <person name="Foxe J.M."/>
            <person name="Go M."/>
            <person name="Henderson B.A."/>
            <person name="Jones I.B."/>
            <person name="McGettigan J.A."/>
            <person name="Micheletti S.J."/>
            <person name="Nasrallah M.E."/>
            <person name="Ortiz D."/>
            <person name="Piller C.R."/>
            <person name="Privatt S.R."/>
            <person name="Schneider S.L."/>
            <person name="Sharp S."/>
            <person name="Smith T.C."/>
            <person name="Stanton J.D."/>
            <person name="Ullery H.E."/>
            <person name="Wilson R.J."/>
            <person name="Serrano M.G."/>
            <person name="Buck G."/>
            <person name="Lee V."/>
            <person name="Wang Y."/>
            <person name="Carvalho R."/>
            <person name="Voegtly L."/>
            <person name="Shi R."/>
            <person name="Duckworth R."/>
            <person name="Johnson A."/>
            <person name="Loviza R."/>
            <person name="Walstead R."/>
            <person name="Shah Z."/>
            <person name="Kiflezghi M."/>
            <person name="Wade K."/>
            <person name="Ball S.L."/>
            <person name="Bradley K.W."/>
            <person name="Asai D.J."/>
            <person name="Bowman C.A."/>
            <person name="Russell D.A."/>
            <person name="Pope W.H."/>
            <person name="Jacobs-Sera D."/>
            <person name="Hendrix R.W."/>
            <person name="Hatfull G.F."/>
        </authorList>
    </citation>
    <scope>NUCLEOTIDE SEQUENCE [LARGE SCALE GENOMIC DNA]</scope>
    <source>
        <strain evidence="12 13">PUDD_83A45</strain>
    </source>
</reference>
<keyword evidence="4" id="KW-0004">4Fe-4S</keyword>
<dbReference type="InterPro" id="IPR006311">
    <property type="entry name" value="TAT_signal"/>
</dbReference>
<dbReference type="NCBIfam" id="TIGR01409">
    <property type="entry name" value="TAT_signal_seq"/>
    <property type="match status" value="1"/>
</dbReference>
<evidence type="ECO:0000256" key="3">
    <source>
        <dbReference type="ARBA" id="ARBA00010312"/>
    </source>
</evidence>
<evidence type="ECO:0000256" key="7">
    <source>
        <dbReference type="ARBA" id="ARBA00022729"/>
    </source>
</evidence>
<dbReference type="InterPro" id="IPR006655">
    <property type="entry name" value="Mopterin_OxRdtase_prok_CS"/>
</dbReference>
<dbReference type="PATRIC" id="fig|156976.3.peg.1584"/>
<dbReference type="Gene3D" id="2.40.40.20">
    <property type="match status" value="1"/>
</dbReference>
<organism evidence="12 13">
    <name type="scientific">Corynebacterium riegelii</name>
    <dbReference type="NCBI Taxonomy" id="156976"/>
    <lineage>
        <taxon>Bacteria</taxon>
        <taxon>Bacillati</taxon>
        <taxon>Actinomycetota</taxon>
        <taxon>Actinomycetes</taxon>
        <taxon>Mycobacteriales</taxon>
        <taxon>Corynebacteriaceae</taxon>
        <taxon>Corynebacterium</taxon>
    </lineage>
</organism>
<keyword evidence="10" id="KW-0411">Iron-sulfur</keyword>
<keyword evidence="8" id="KW-0560">Oxidoreductase</keyword>
<comment type="similarity">
    <text evidence="3">Belongs to the prokaryotic molybdopterin-containing oxidoreductase family.</text>
</comment>
<dbReference type="InterPro" id="IPR006657">
    <property type="entry name" value="MoPterin_dinucl-bd_dom"/>
</dbReference>
<dbReference type="Gene3D" id="3.40.50.12440">
    <property type="match status" value="1"/>
</dbReference>
<dbReference type="Gene3D" id="3.40.50.740">
    <property type="match status" value="1"/>
</dbReference>
<dbReference type="SUPFAM" id="SSF50692">
    <property type="entry name" value="ADC-like"/>
    <property type="match status" value="1"/>
</dbReference>
<dbReference type="InterPro" id="IPR009010">
    <property type="entry name" value="Asp_de-COase-like_dom_sf"/>
</dbReference>
<accession>A0A0K1RD27</accession>
<keyword evidence="13" id="KW-1185">Reference proteome</keyword>
<dbReference type="Pfam" id="PF00384">
    <property type="entry name" value="Molybdopterin"/>
    <property type="match status" value="1"/>
</dbReference>
<dbReference type="Pfam" id="PF01568">
    <property type="entry name" value="Molydop_binding"/>
    <property type="match status" value="1"/>
</dbReference>
<proteinExistence type="inferred from homology"/>
<dbReference type="PROSITE" id="PS51318">
    <property type="entry name" value="TAT"/>
    <property type="match status" value="1"/>
</dbReference>
<dbReference type="SUPFAM" id="SSF53706">
    <property type="entry name" value="Formate dehydrogenase/DMSO reductase, domains 1-3"/>
    <property type="match status" value="1"/>
</dbReference>
<dbReference type="PANTHER" id="PTHR43742:SF3">
    <property type="entry name" value="DIMETHYL SULFOXIDE REDUCTASE DMSA"/>
    <property type="match status" value="1"/>
</dbReference>
<dbReference type="STRING" id="156976.AK829_07915"/>
<comment type="cofactor">
    <cofactor evidence="2">
        <name>[4Fe-4S] cluster</name>
        <dbReference type="ChEBI" id="CHEBI:49883"/>
    </cofactor>
</comment>
<dbReference type="PANTHER" id="PTHR43742">
    <property type="entry name" value="TRIMETHYLAMINE-N-OXIDE REDUCTASE"/>
    <property type="match status" value="1"/>
</dbReference>
<dbReference type="GO" id="GO:0009061">
    <property type="term" value="P:anaerobic respiration"/>
    <property type="evidence" value="ECO:0007669"/>
    <property type="project" value="TreeGrafter"/>
</dbReference>
<protein>
    <submittedName>
        <fullName evidence="12">Dimethyl sulfoxide reductase</fullName>
    </submittedName>
</protein>
<evidence type="ECO:0000256" key="10">
    <source>
        <dbReference type="ARBA" id="ARBA00023014"/>
    </source>
</evidence>
<dbReference type="PROSITE" id="PS00551">
    <property type="entry name" value="MOLYBDOPTERIN_PROK_1"/>
    <property type="match status" value="1"/>
</dbReference>
<dbReference type="GO" id="GO:0030288">
    <property type="term" value="C:outer membrane-bounded periplasmic space"/>
    <property type="evidence" value="ECO:0007669"/>
    <property type="project" value="TreeGrafter"/>
</dbReference>
<dbReference type="GO" id="GO:0009055">
    <property type="term" value="F:electron transfer activity"/>
    <property type="evidence" value="ECO:0007669"/>
    <property type="project" value="TreeGrafter"/>
</dbReference>
<dbReference type="Gene3D" id="3.40.228.10">
    <property type="entry name" value="Dimethylsulfoxide Reductase, domain 2"/>
    <property type="match status" value="1"/>
</dbReference>
<dbReference type="PROSITE" id="PS51669">
    <property type="entry name" value="4FE4S_MOW_BIS_MGD"/>
    <property type="match status" value="1"/>
</dbReference>
<dbReference type="KEGG" id="crie:AK829_07915"/>
<dbReference type="InterPro" id="IPR006656">
    <property type="entry name" value="Mopterin_OxRdtase"/>
</dbReference>
<dbReference type="GO" id="GO:0051539">
    <property type="term" value="F:4 iron, 4 sulfur cluster binding"/>
    <property type="evidence" value="ECO:0007669"/>
    <property type="project" value="UniProtKB-KW"/>
</dbReference>
<feature type="domain" description="4Fe-4S Mo/W bis-MGD-type" evidence="11">
    <location>
        <begin position="62"/>
        <end position="123"/>
    </location>
</feature>
<dbReference type="EMBL" id="CP012342">
    <property type="protein sequence ID" value="AKV59096.1"/>
    <property type="molecule type" value="Genomic_DNA"/>
</dbReference>
<dbReference type="NCBIfam" id="TIGR02166">
    <property type="entry name" value="dmsA_ynfE"/>
    <property type="match status" value="1"/>
</dbReference>
<dbReference type="AlphaFoldDB" id="A0A0K1RD27"/>
<evidence type="ECO:0000256" key="6">
    <source>
        <dbReference type="ARBA" id="ARBA00022723"/>
    </source>
</evidence>
<evidence type="ECO:0000259" key="11">
    <source>
        <dbReference type="PROSITE" id="PS51669"/>
    </source>
</evidence>
<evidence type="ECO:0000256" key="2">
    <source>
        <dbReference type="ARBA" id="ARBA00001966"/>
    </source>
</evidence>
<dbReference type="Proteomes" id="UP000060016">
    <property type="component" value="Chromosome"/>
</dbReference>
<dbReference type="CDD" id="cd02770">
    <property type="entry name" value="MopB_DmsA-EC"/>
    <property type="match status" value="1"/>
</dbReference>
<name>A0A0K1RD27_9CORY</name>
<dbReference type="InterPro" id="IPR006963">
    <property type="entry name" value="Mopterin_OxRdtase_4Fe-4S_dom"/>
</dbReference>
<evidence type="ECO:0000256" key="4">
    <source>
        <dbReference type="ARBA" id="ARBA00022485"/>
    </source>
</evidence>
<dbReference type="Pfam" id="PF04879">
    <property type="entry name" value="Molybdop_Fe4S4"/>
    <property type="match status" value="1"/>
</dbReference>
<dbReference type="InterPro" id="IPR011888">
    <property type="entry name" value="Anaer_DMSO_reductase"/>
</dbReference>